<gene>
    <name evidence="2" type="ORF">NMOB1V02_LOCUS10075</name>
</gene>
<evidence type="ECO:0000256" key="1">
    <source>
        <dbReference type="SAM" id="MobiDB-lite"/>
    </source>
</evidence>
<dbReference type="EMBL" id="CAJPEX010003847">
    <property type="protein sequence ID" value="CAG0922602.1"/>
    <property type="molecule type" value="Genomic_DNA"/>
</dbReference>
<proteinExistence type="predicted"/>
<name>A0A7R9BVL2_9CRUS</name>
<dbReference type="Proteomes" id="UP000678499">
    <property type="component" value="Unassembled WGS sequence"/>
</dbReference>
<protein>
    <submittedName>
        <fullName evidence="2">Uncharacterized protein</fullName>
    </submittedName>
</protein>
<feature type="compositionally biased region" description="Basic and acidic residues" evidence="1">
    <location>
        <begin position="148"/>
        <end position="161"/>
    </location>
</feature>
<evidence type="ECO:0000313" key="2">
    <source>
        <dbReference type="EMBL" id="CAD7282450.1"/>
    </source>
</evidence>
<evidence type="ECO:0000313" key="3">
    <source>
        <dbReference type="Proteomes" id="UP000678499"/>
    </source>
</evidence>
<feature type="region of interest" description="Disordered" evidence="1">
    <location>
        <begin position="148"/>
        <end position="172"/>
    </location>
</feature>
<keyword evidence="3" id="KW-1185">Reference proteome</keyword>
<dbReference type="EMBL" id="OA885884">
    <property type="protein sequence ID" value="CAD7282450.1"/>
    <property type="molecule type" value="Genomic_DNA"/>
</dbReference>
<accession>A0A7R9BVL2</accession>
<reference evidence="2" key="1">
    <citation type="submission" date="2020-11" db="EMBL/GenBank/DDBJ databases">
        <authorList>
            <person name="Tran Van P."/>
        </authorList>
    </citation>
    <scope>NUCLEOTIDE SEQUENCE</scope>
</reference>
<organism evidence="2">
    <name type="scientific">Notodromas monacha</name>
    <dbReference type="NCBI Taxonomy" id="399045"/>
    <lineage>
        <taxon>Eukaryota</taxon>
        <taxon>Metazoa</taxon>
        <taxon>Ecdysozoa</taxon>
        <taxon>Arthropoda</taxon>
        <taxon>Crustacea</taxon>
        <taxon>Oligostraca</taxon>
        <taxon>Ostracoda</taxon>
        <taxon>Podocopa</taxon>
        <taxon>Podocopida</taxon>
        <taxon>Cypridocopina</taxon>
        <taxon>Cypridoidea</taxon>
        <taxon>Cyprididae</taxon>
        <taxon>Notodromas</taxon>
    </lineage>
</organism>
<dbReference type="AlphaFoldDB" id="A0A7R9BVL2"/>
<sequence length="364" mass="40988">MSLESKPLTSRPWEDSVILKHLNTLKRDEEKQIITQRAKTINDTENQHLAHAGYNESVLTIGKEGFFLRKQDGQAKKLPPSWLTIHETVVHENETEKKRSQENSIQTTEHFAGRNDSFSTTSSAPIANGTPLLTDDLAVIPHTTKEDLAKKVEPKKMDKSSPSHQQQPTELPSVDLTIPSRRRVRRHVGQIKHQESGGMVDDALALDEFDWETPEEQLPKGRKAKDANGWLEIDMKSPTKPTPVRFLENKLPIVTADDYYDQQGEEEVPTTGYQRLCAGGSCSTPIIPSMIDKEISSSEPAIQDDHVEPRTFWEKGLWLTASGIAMFVESELNTVVRHAFDASQAFPADRSLKAEQNKYSSHYP</sequence>